<reference evidence="3 4" key="1">
    <citation type="submission" date="2018-12" db="EMBL/GenBank/DDBJ databases">
        <authorList>
            <person name="Yu L."/>
        </authorList>
    </citation>
    <scope>NUCLEOTIDE SEQUENCE [LARGE SCALE GENOMIC DNA]</scope>
    <source>
        <strain evidence="3 4">11S</strain>
    </source>
</reference>
<dbReference type="CDD" id="cd01948">
    <property type="entry name" value="EAL"/>
    <property type="match status" value="1"/>
</dbReference>
<dbReference type="EMBL" id="RXNS01000007">
    <property type="protein sequence ID" value="RTR04450.1"/>
    <property type="molecule type" value="Genomic_DNA"/>
</dbReference>
<sequence>MSTDAQDAFQRLADSLSQAGQRDFFPHLAKQLAELLAADHVIVARVLPDGRRATTLAAWSRGGWMPDFEYDLAGTPCEGTLHHLPCQFPTGVCQRFPDDRELQALGAEAYLGVPMFAPNRVLLGLVAALYDRPQANTGLTLEILRIAASRAGAELARQEAARALSRTTRELTSTSRRLSGTHRALTLLRLVNRAVIRAEQESSLLEEICRLACREGGYRLAWVGYALHDEQCRVVPQAFAGHEEGYLDEVWFSWDAASPDGQAPPGRCIRSGEPVVLADLQMDPAYAKWGAQTRRRGYRGEIALPLRDGAETFGALMLLKASVGAVGDEERGLLAELADNLSFGLQALRVRLEQERTQRVVLDIAEALTARSDQDFFVQLTRRMVDALGADAGFISRLEEGQPQAAVTLAGLVDGEPVPAFRYDLAGKPCELACKRQEVVIEDGLGETFPGLALVDALGARAYVGRRLDDAGGWPLGTAFLLYRHPLVDSAMVSHLLRIFAAGAAAELERNRSEAHIRHLAYYDSGTGLPNRACFMERLDQAIARTPREGGSLALLFLDLNRFKEINDSQGHDVGDRVLVEVARRFRDCLVEGASLARLGGDEFVVMIEDSDHARTLAMVEALTQALSTPVAIDEQRFALEVSIGVAFYPEHADGPRELLKHTDIAMYRAKQGGVGYRFFDAEMGRAMARRLSLASRLAAALDAGGLSLHYQPSVDLASGELLGAEVLCRWHDPVLGWVSPAEFIPVAEERGMIARLGQWVLATACAQLAAWRRAGGRPFPGRLNINVAAQQLEDERLAERLGDIVRTAGLTPAVIGLELTESGFMADPEQAVAITRALRCDGFALSIDDFGTGYSSLAYLKRFAVDTVKIDMSFVRDMLRDDNDHAIVTTIIAMAESLGLGTVAEGVESRAQAEALLALGCRRGQGFLFDRALPADAFARRWLAIAPA</sequence>
<gene>
    <name evidence="3" type="ORF">EKG36_09045</name>
</gene>
<dbReference type="PROSITE" id="PS50883">
    <property type="entry name" value="EAL"/>
    <property type="match status" value="1"/>
</dbReference>
<dbReference type="SMART" id="SM00065">
    <property type="entry name" value="GAF"/>
    <property type="match status" value="2"/>
</dbReference>
<dbReference type="Pfam" id="PF01590">
    <property type="entry name" value="GAF"/>
    <property type="match status" value="1"/>
</dbReference>
<proteinExistence type="predicted"/>
<evidence type="ECO:0000259" key="2">
    <source>
        <dbReference type="PROSITE" id="PS50887"/>
    </source>
</evidence>
<dbReference type="SUPFAM" id="SSF55781">
    <property type="entry name" value="GAF domain-like"/>
    <property type="match status" value="3"/>
</dbReference>
<feature type="domain" description="EAL" evidence="1">
    <location>
        <begin position="691"/>
        <end position="947"/>
    </location>
</feature>
<name>A0A3S0HTU3_9GAMM</name>
<dbReference type="PANTHER" id="PTHR33121">
    <property type="entry name" value="CYCLIC DI-GMP PHOSPHODIESTERASE PDEF"/>
    <property type="match status" value="1"/>
</dbReference>
<dbReference type="Proteomes" id="UP000267400">
    <property type="component" value="Unassembled WGS sequence"/>
</dbReference>
<dbReference type="SUPFAM" id="SSF141868">
    <property type="entry name" value="EAL domain-like"/>
    <property type="match status" value="1"/>
</dbReference>
<dbReference type="Pfam" id="PF00990">
    <property type="entry name" value="GGDEF"/>
    <property type="match status" value="1"/>
</dbReference>
<evidence type="ECO:0000313" key="3">
    <source>
        <dbReference type="EMBL" id="RTR04450.1"/>
    </source>
</evidence>
<dbReference type="InterPro" id="IPR001633">
    <property type="entry name" value="EAL_dom"/>
</dbReference>
<dbReference type="PROSITE" id="PS50887">
    <property type="entry name" value="GGDEF"/>
    <property type="match status" value="1"/>
</dbReference>
<dbReference type="Gene3D" id="3.30.450.40">
    <property type="match status" value="2"/>
</dbReference>
<dbReference type="InterPro" id="IPR050706">
    <property type="entry name" value="Cyclic-di-GMP_PDE-like"/>
</dbReference>
<dbReference type="InterPro" id="IPR029016">
    <property type="entry name" value="GAF-like_dom_sf"/>
</dbReference>
<dbReference type="InterPro" id="IPR003018">
    <property type="entry name" value="GAF"/>
</dbReference>
<dbReference type="InterPro" id="IPR000160">
    <property type="entry name" value="GGDEF_dom"/>
</dbReference>
<dbReference type="SMART" id="SM00267">
    <property type="entry name" value="GGDEF"/>
    <property type="match status" value="1"/>
</dbReference>
<dbReference type="OrthoDB" id="9787514at2"/>
<dbReference type="Gene3D" id="3.30.70.270">
    <property type="match status" value="1"/>
</dbReference>
<dbReference type="Gene3D" id="3.20.20.450">
    <property type="entry name" value="EAL domain"/>
    <property type="match status" value="1"/>
</dbReference>
<accession>A0A3S0HTU3</accession>
<dbReference type="CDD" id="cd01949">
    <property type="entry name" value="GGDEF"/>
    <property type="match status" value="1"/>
</dbReference>
<keyword evidence="4" id="KW-1185">Reference proteome</keyword>
<evidence type="ECO:0000259" key="1">
    <source>
        <dbReference type="PROSITE" id="PS50883"/>
    </source>
</evidence>
<dbReference type="Pfam" id="PF13185">
    <property type="entry name" value="GAF_2"/>
    <property type="match status" value="1"/>
</dbReference>
<evidence type="ECO:0000313" key="4">
    <source>
        <dbReference type="Proteomes" id="UP000267400"/>
    </source>
</evidence>
<dbReference type="SUPFAM" id="SSF55073">
    <property type="entry name" value="Nucleotide cyclase"/>
    <property type="match status" value="1"/>
</dbReference>
<protein>
    <submittedName>
        <fullName evidence="3">EAL domain-containing protein</fullName>
    </submittedName>
</protein>
<dbReference type="AlphaFoldDB" id="A0A3S0HTU3"/>
<dbReference type="InterPro" id="IPR029787">
    <property type="entry name" value="Nucleotide_cyclase"/>
</dbReference>
<dbReference type="NCBIfam" id="TIGR00254">
    <property type="entry name" value="GGDEF"/>
    <property type="match status" value="1"/>
</dbReference>
<dbReference type="InterPro" id="IPR043128">
    <property type="entry name" value="Rev_trsase/Diguanyl_cyclase"/>
</dbReference>
<dbReference type="RefSeq" id="WP_126483248.1">
    <property type="nucleotide sequence ID" value="NZ_RXNS01000007.1"/>
</dbReference>
<dbReference type="SMART" id="SM00052">
    <property type="entry name" value="EAL"/>
    <property type="match status" value="1"/>
</dbReference>
<dbReference type="Pfam" id="PF00563">
    <property type="entry name" value="EAL"/>
    <property type="match status" value="1"/>
</dbReference>
<dbReference type="InterPro" id="IPR035919">
    <property type="entry name" value="EAL_sf"/>
</dbReference>
<comment type="caution">
    <text evidence="3">The sequence shown here is derived from an EMBL/GenBank/DDBJ whole genome shotgun (WGS) entry which is preliminary data.</text>
</comment>
<feature type="domain" description="GGDEF" evidence="2">
    <location>
        <begin position="551"/>
        <end position="682"/>
    </location>
</feature>
<organism evidence="3 4">
    <name type="scientific">Halomonas nitroreducens</name>
    <dbReference type="NCBI Taxonomy" id="447425"/>
    <lineage>
        <taxon>Bacteria</taxon>
        <taxon>Pseudomonadati</taxon>
        <taxon>Pseudomonadota</taxon>
        <taxon>Gammaproteobacteria</taxon>
        <taxon>Oceanospirillales</taxon>
        <taxon>Halomonadaceae</taxon>
        <taxon>Halomonas</taxon>
    </lineage>
</organism>
<dbReference type="PANTHER" id="PTHR33121:SF70">
    <property type="entry name" value="SIGNALING PROTEIN YKOW"/>
    <property type="match status" value="1"/>
</dbReference>
<dbReference type="GO" id="GO:0071111">
    <property type="term" value="F:cyclic-guanylate-specific phosphodiesterase activity"/>
    <property type="evidence" value="ECO:0007669"/>
    <property type="project" value="InterPro"/>
</dbReference>